<name>A0A5E8BP90_9ASCO</name>
<dbReference type="GO" id="GO:0016491">
    <property type="term" value="F:oxidoreductase activity"/>
    <property type="evidence" value="ECO:0007669"/>
    <property type="project" value="InterPro"/>
</dbReference>
<proteinExistence type="inferred from homology"/>
<evidence type="ECO:0000256" key="3">
    <source>
        <dbReference type="ARBA" id="ARBA00038249"/>
    </source>
</evidence>
<organism evidence="5 6">
    <name type="scientific">Magnusiomyces paraingens</name>
    <dbReference type="NCBI Taxonomy" id="2606893"/>
    <lineage>
        <taxon>Eukaryota</taxon>
        <taxon>Fungi</taxon>
        <taxon>Dikarya</taxon>
        <taxon>Ascomycota</taxon>
        <taxon>Saccharomycotina</taxon>
        <taxon>Dipodascomycetes</taxon>
        <taxon>Dipodascales</taxon>
        <taxon>Dipodascaceae</taxon>
        <taxon>Magnusiomyces</taxon>
    </lineage>
</organism>
<dbReference type="PANTHER" id="PTHR11695">
    <property type="entry name" value="ALCOHOL DEHYDROGENASE RELATED"/>
    <property type="match status" value="1"/>
</dbReference>
<evidence type="ECO:0000313" key="6">
    <source>
        <dbReference type="Proteomes" id="UP000398389"/>
    </source>
</evidence>
<dbReference type="InterPro" id="IPR036291">
    <property type="entry name" value="NAD(P)-bd_dom_sf"/>
</dbReference>
<dbReference type="Pfam" id="PF08240">
    <property type="entry name" value="ADH_N"/>
    <property type="match status" value="1"/>
</dbReference>
<dbReference type="InterPro" id="IPR013154">
    <property type="entry name" value="ADH-like_N"/>
</dbReference>
<dbReference type="Gene3D" id="3.90.180.10">
    <property type="entry name" value="Medium-chain alcohol dehydrogenases, catalytic domain"/>
    <property type="match status" value="1"/>
</dbReference>
<feature type="domain" description="Enoyl reductase (ER)" evidence="4">
    <location>
        <begin position="29"/>
        <end position="383"/>
    </location>
</feature>
<accession>A0A5E8BP90</accession>
<gene>
    <name evidence="5" type="ORF">SAPINGB_P003116</name>
</gene>
<dbReference type="InterPro" id="IPR011032">
    <property type="entry name" value="GroES-like_sf"/>
</dbReference>
<dbReference type="AlphaFoldDB" id="A0A5E8BP90"/>
<evidence type="ECO:0000256" key="2">
    <source>
        <dbReference type="ARBA" id="ARBA00022677"/>
    </source>
</evidence>
<comment type="subcellular location">
    <subcellularLocation>
        <location evidence="1">Lipid droplet</location>
    </subcellularLocation>
</comment>
<dbReference type="InterPro" id="IPR020843">
    <property type="entry name" value="ER"/>
</dbReference>
<dbReference type="OrthoDB" id="3509362at2759"/>
<dbReference type="Pfam" id="PF13602">
    <property type="entry name" value="ADH_zinc_N_2"/>
    <property type="match status" value="1"/>
</dbReference>
<dbReference type="GO" id="GO:0005811">
    <property type="term" value="C:lipid droplet"/>
    <property type="evidence" value="ECO:0007669"/>
    <property type="project" value="UniProtKB-SubCell"/>
</dbReference>
<dbReference type="EMBL" id="CABVLU010000002">
    <property type="protein sequence ID" value="VVT51498.1"/>
    <property type="molecule type" value="Genomic_DNA"/>
</dbReference>
<keyword evidence="2" id="KW-0551">Lipid droplet</keyword>
<keyword evidence="6" id="KW-1185">Reference proteome</keyword>
<reference evidence="5 6" key="1">
    <citation type="submission" date="2019-09" db="EMBL/GenBank/DDBJ databases">
        <authorList>
            <person name="Brejova B."/>
        </authorList>
    </citation>
    <scope>NUCLEOTIDE SEQUENCE [LARGE SCALE GENOMIC DNA]</scope>
</reference>
<dbReference type="PANTHER" id="PTHR11695:SF648">
    <property type="entry name" value="ZINC-BINDING OXIDOREDUCTASE"/>
    <property type="match status" value="1"/>
</dbReference>
<dbReference type="SUPFAM" id="SSF51735">
    <property type="entry name" value="NAD(P)-binding Rossmann-fold domains"/>
    <property type="match status" value="1"/>
</dbReference>
<dbReference type="Proteomes" id="UP000398389">
    <property type="component" value="Unassembled WGS sequence"/>
</dbReference>
<evidence type="ECO:0000313" key="5">
    <source>
        <dbReference type="EMBL" id="VVT51498.1"/>
    </source>
</evidence>
<comment type="similarity">
    <text evidence="3">Belongs to the YIM1 family.</text>
</comment>
<dbReference type="SUPFAM" id="SSF50129">
    <property type="entry name" value="GroES-like"/>
    <property type="match status" value="1"/>
</dbReference>
<dbReference type="InterPro" id="IPR050700">
    <property type="entry name" value="YIM1/Zinc_Alcohol_DH_Fams"/>
</dbReference>
<dbReference type="GeneID" id="43581934"/>
<dbReference type="Gene3D" id="3.40.50.720">
    <property type="entry name" value="NAD(P)-binding Rossmann-like Domain"/>
    <property type="match status" value="1"/>
</dbReference>
<sequence length="387" mass="42202">MGLLETILFIPPVYDETLSVKQLTYIGKGTTPNFTYKEIPLPIKPNMLMIRVLTASLNAVDLQLMNTPISMTAAQPKGIGRDFCGVIEDVGKDLKEKWRVGDKVCGMFIHVNGQGTVADHVYINPDVDRIIKVPPNLSDEEAAAFPLVLGTAMRSLAHAKLDKNSWVCILGGATSVGQCAIQLAKNYYNVEKVVVTCSAASSELCKKLGADITIDYRAAANIGDSLMYVLGQKSVESNDFTYTNQPGEDTAPPGGKRFQLIFDCAGGTDVVFKAYQLLTPTKDGSAYVTIVGDSKTSSDKAGGPTSYFYNTAMVGRKFMSSTGMSGVNYIVEWVAPGDWLDKAYDLMLERTVTVKIDSVYDWNDWKSAIKKLESHKNKGKIVLKVSI</sequence>
<evidence type="ECO:0000256" key="1">
    <source>
        <dbReference type="ARBA" id="ARBA00004502"/>
    </source>
</evidence>
<protein>
    <recommendedName>
        <fullName evidence="4">Enoyl reductase (ER) domain-containing protein</fullName>
    </recommendedName>
</protein>
<dbReference type="RefSeq" id="XP_031853725.1">
    <property type="nucleotide sequence ID" value="XM_031997834.1"/>
</dbReference>
<dbReference type="SMART" id="SM00829">
    <property type="entry name" value="PKS_ER"/>
    <property type="match status" value="1"/>
</dbReference>
<evidence type="ECO:0000259" key="4">
    <source>
        <dbReference type="SMART" id="SM00829"/>
    </source>
</evidence>